<dbReference type="GO" id="GO:0042910">
    <property type="term" value="F:xenobiotic transmembrane transporter activity"/>
    <property type="evidence" value="ECO:0007669"/>
    <property type="project" value="TreeGrafter"/>
</dbReference>
<dbReference type="Gene3D" id="3.30.2090.10">
    <property type="entry name" value="Multidrug efflux transporter AcrB TolC docking domain, DN and DC subdomains"/>
    <property type="match status" value="2"/>
</dbReference>
<keyword evidence="5 8" id="KW-0812">Transmembrane</keyword>
<name>A0A411HJN6_9GAMM</name>
<comment type="subcellular location">
    <subcellularLocation>
        <location evidence="1">Cell membrane</location>
        <topology evidence="1">Multi-pass membrane protein</topology>
    </subcellularLocation>
</comment>
<dbReference type="GO" id="GO:0008324">
    <property type="term" value="F:monoatomic cation transmembrane transporter activity"/>
    <property type="evidence" value="ECO:0007669"/>
    <property type="project" value="InterPro"/>
</dbReference>
<dbReference type="PANTHER" id="PTHR32063">
    <property type="match status" value="1"/>
</dbReference>
<feature type="transmembrane region" description="Helical" evidence="8">
    <location>
        <begin position="535"/>
        <end position="554"/>
    </location>
</feature>
<evidence type="ECO:0000256" key="8">
    <source>
        <dbReference type="SAM" id="Phobius"/>
    </source>
</evidence>
<evidence type="ECO:0000256" key="5">
    <source>
        <dbReference type="ARBA" id="ARBA00022692"/>
    </source>
</evidence>
<dbReference type="Proteomes" id="UP000291562">
    <property type="component" value="Chromosome"/>
</dbReference>
<dbReference type="SUPFAM" id="SSF82866">
    <property type="entry name" value="Multidrug efflux transporter AcrB transmembrane domain"/>
    <property type="match status" value="2"/>
</dbReference>
<comment type="similarity">
    <text evidence="2">Belongs to the resistance-nodulation-cell division (RND) (TC 2.A.6) family.</text>
</comment>
<dbReference type="OrthoDB" id="9758757at2"/>
<protein>
    <submittedName>
        <fullName evidence="9">Efflux RND transporter permease subunit</fullName>
    </submittedName>
</protein>
<proteinExistence type="inferred from homology"/>
<dbReference type="SUPFAM" id="SSF82693">
    <property type="entry name" value="Multidrug efflux transporter AcrB pore domain, PN1, PN2, PC1 and PC2 subdomains"/>
    <property type="match status" value="2"/>
</dbReference>
<evidence type="ECO:0000313" key="10">
    <source>
        <dbReference type="Proteomes" id="UP000291562"/>
    </source>
</evidence>
<dbReference type="Gene3D" id="3.30.70.1320">
    <property type="entry name" value="Multidrug efflux transporter AcrB pore domain like"/>
    <property type="match status" value="1"/>
</dbReference>
<dbReference type="Gene3D" id="3.30.70.1440">
    <property type="entry name" value="Multidrug efflux transporter AcrB pore domain"/>
    <property type="match status" value="1"/>
</dbReference>
<dbReference type="Gene3D" id="1.20.1640.10">
    <property type="entry name" value="Multidrug efflux transporter AcrB transmembrane domain"/>
    <property type="match status" value="2"/>
</dbReference>
<feature type="transmembrane region" description="Helical" evidence="8">
    <location>
        <begin position="872"/>
        <end position="891"/>
    </location>
</feature>
<sequence length="1058" mass="113861">MIASLIRAAIANRVFVLLAALTLAAVGVFSILRTPVDALPDLSDTQVIIRTSWVGQSPQVIEDQITYPLATTMLSVPGARTVRAYSFFGDSYVYVLFDDSTDLYWARSRVLEYLSQVRDRLPAGVNPSLGPDATGLGWIYEYALIDRTGQHDLGQLRALQDWFLRYQLKTVPDVAEVASMGGMERAWQIVPNPQALAAHGATVAQLVEAVRAANGANGGSVIEQGEAELMVRSEGYLHTREDFECVPITTNANGVPTLLRDLATVRRGPTFRRGIAELDGQGEVAGGIIVLRSGKNAKAAIAAVKAKLGELKRSLPAGVEIVPTYDRSQLIDAAVENLWGKLLEEFLVVAIVCVLFLGHLRSALVAVVTLPLGVLAAFIALHLQGVSANLMSLGGIAIAIGAMVDAAVVMIENTHKHLEHWRDAHAGEEPQGAARWSLIGEAAAEVGPALFVSLLIIALSFIPVFALEGQEGKLFKPLAFTKTYAMAAAAGLAVTLVPVLMGYLVRGRIRAERENPLNRGLIALYRPILEAVLHYPKATLVFAGLLLLTALVPLSQLGSEFMPAMDEGTLLYMPTALPGLSAGKASQLLQLTDRMIKTVPEVDHVFGKAGRADTATDPAPMEMFETTITFKPKDQWRPGMTMDKLKVELNLAVHVPGLTNLFVPPIRNRIDMLATGIKSPIGIKVLGADVDTLQTVADQIEAVARSVPGVSTAIAERAANGRYVDVQIRRTDAARYGLTQQQVQQLIATVVGGDPIGQTFEGRERYPIVLRYPRAERDSLAALRELPIVAAGGAQLTLSQVADIRVVAGPPMLKSENGQLATYVYVDTAGRDLGAVVADLQHAVAQQVKLPPGITVAWSGQFEYLAQAMRRLTLVVPVVLIIVFVLIYAVFRRMSDASLIMASVPLALVGGLWLIWLLGHAVSVATMIGFIALAGVAAEFGVVMMLYLRHAWDRQLERNPRSGLAELDDAIREGAVQRVRPKAMTVAVIMAGLLPVLLGHGAGSEVMQRIAAPMVGGMLTAPLLSMLVLPAAFRLVVVRQLRTREKRNPISHLESQAS</sequence>
<dbReference type="AlphaFoldDB" id="A0A411HJN6"/>
<dbReference type="Pfam" id="PF00873">
    <property type="entry name" value="ACR_tran"/>
    <property type="match status" value="1"/>
</dbReference>
<dbReference type="InterPro" id="IPR004763">
    <property type="entry name" value="CusA-like"/>
</dbReference>
<keyword evidence="6 8" id="KW-1133">Transmembrane helix</keyword>
<evidence type="ECO:0000256" key="1">
    <source>
        <dbReference type="ARBA" id="ARBA00004651"/>
    </source>
</evidence>
<feature type="transmembrane region" description="Helical" evidence="8">
    <location>
        <begin position="446"/>
        <end position="466"/>
    </location>
</feature>
<feature type="transmembrane region" description="Helical" evidence="8">
    <location>
        <begin position="924"/>
        <end position="948"/>
    </location>
</feature>
<gene>
    <name evidence="9" type="ORF">ELE36_10320</name>
</gene>
<keyword evidence="10" id="KW-1185">Reference proteome</keyword>
<dbReference type="Gene3D" id="3.30.70.1430">
    <property type="entry name" value="Multidrug efflux transporter AcrB pore domain"/>
    <property type="match status" value="2"/>
</dbReference>
<feature type="transmembrane region" description="Helical" evidence="8">
    <location>
        <begin position="390"/>
        <end position="411"/>
    </location>
</feature>
<dbReference type="PRINTS" id="PR00702">
    <property type="entry name" value="ACRIFLAVINRP"/>
</dbReference>
<dbReference type="RefSeq" id="WP_129833038.1">
    <property type="nucleotide sequence ID" value="NZ_CP035704.1"/>
</dbReference>
<evidence type="ECO:0000256" key="7">
    <source>
        <dbReference type="ARBA" id="ARBA00023136"/>
    </source>
</evidence>
<feature type="transmembrane region" description="Helical" evidence="8">
    <location>
        <begin position="983"/>
        <end position="1002"/>
    </location>
</feature>
<accession>A0A411HJN6</accession>
<dbReference type="SUPFAM" id="SSF82714">
    <property type="entry name" value="Multidrug efflux transporter AcrB TolC docking domain, DN and DC subdomains"/>
    <property type="match status" value="2"/>
</dbReference>
<feature type="transmembrane region" description="Helical" evidence="8">
    <location>
        <begin position="898"/>
        <end position="918"/>
    </location>
</feature>
<dbReference type="PANTHER" id="PTHR32063:SF19">
    <property type="entry name" value="CATION EFFLUX SYSTEM PROTEIN CUSA"/>
    <property type="match status" value="1"/>
</dbReference>
<dbReference type="GO" id="GO:0005886">
    <property type="term" value="C:plasma membrane"/>
    <property type="evidence" value="ECO:0007669"/>
    <property type="project" value="UniProtKB-SubCell"/>
</dbReference>
<evidence type="ECO:0000313" key="9">
    <source>
        <dbReference type="EMBL" id="QBB70725.1"/>
    </source>
</evidence>
<keyword evidence="7 8" id="KW-0472">Membrane</keyword>
<dbReference type="InterPro" id="IPR001036">
    <property type="entry name" value="Acrflvin-R"/>
</dbReference>
<evidence type="ECO:0000256" key="4">
    <source>
        <dbReference type="ARBA" id="ARBA00022475"/>
    </source>
</evidence>
<dbReference type="EMBL" id="CP035704">
    <property type="protein sequence ID" value="QBB70725.1"/>
    <property type="molecule type" value="Genomic_DNA"/>
</dbReference>
<dbReference type="NCBIfam" id="TIGR00914">
    <property type="entry name" value="2A0601"/>
    <property type="match status" value="1"/>
</dbReference>
<dbReference type="KEGG" id="xbc:ELE36_10320"/>
<organism evidence="9 10">
    <name type="scientific">Pseudolysobacter antarcticus</name>
    <dbReference type="NCBI Taxonomy" id="2511995"/>
    <lineage>
        <taxon>Bacteria</taxon>
        <taxon>Pseudomonadati</taxon>
        <taxon>Pseudomonadota</taxon>
        <taxon>Gammaproteobacteria</taxon>
        <taxon>Lysobacterales</taxon>
        <taxon>Rhodanobacteraceae</taxon>
        <taxon>Pseudolysobacter</taxon>
    </lineage>
</organism>
<keyword evidence="3" id="KW-0813">Transport</keyword>
<feature type="transmembrane region" description="Helical" evidence="8">
    <location>
        <begin position="338"/>
        <end position="357"/>
    </location>
</feature>
<reference evidence="9 10" key="1">
    <citation type="submission" date="2019-01" db="EMBL/GenBank/DDBJ databases">
        <title>Pseudolysobacter antarctica gen. nov., sp. nov., isolated from Fildes Peninsula, Antarctica.</title>
        <authorList>
            <person name="Wei Z."/>
            <person name="Peng F."/>
        </authorList>
    </citation>
    <scope>NUCLEOTIDE SEQUENCE [LARGE SCALE GENOMIC DNA]</scope>
    <source>
        <strain evidence="9 10">AQ6-296</strain>
    </source>
</reference>
<feature type="transmembrane region" description="Helical" evidence="8">
    <location>
        <begin position="1014"/>
        <end position="1037"/>
    </location>
</feature>
<evidence type="ECO:0000256" key="3">
    <source>
        <dbReference type="ARBA" id="ARBA00022448"/>
    </source>
</evidence>
<evidence type="ECO:0000256" key="6">
    <source>
        <dbReference type="ARBA" id="ARBA00022989"/>
    </source>
</evidence>
<keyword evidence="4" id="KW-1003">Cell membrane</keyword>
<feature type="transmembrane region" description="Helical" evidence="8">
    <location>
        <begin position="486"/>
        <end position="505"/>
    </location>
</feature>
<feature type="transmembrane region" description="Helical" evidence="8">
    <location>
        <begin position="364"/>
        <end position="384"/>
    </location>
</feature>
<dbReference type="InterPro" id="IPR027463">
    <property type="entry name" value="AcrB_DN_DC_subdom"/>
</dbReference>
<evidence type="ECO:0000256" key="2">
    <source>
        <dbReference type="ARBA" id="ARBA00010942"/>
    </source>
</evidence>